<proteinExistence type="predicted"/>
<feature type="compositionally biased region" description="Basic and acidic residues" evidence="1">
    <location>
        <begin position="34"/>
        <end position="60"/>
    </location>
</feature>
<protein>
    <submittedName>
        <fullName evidence="2">Uncharacterized protein</fullName>
    </submittedName>
</protein>
<evidence type="ECO:0000313" key="3">
    <source>
        <dbReference type="Proteomes" id="UP001178507"/>
    </source>
</evidence>
<organism evidence="2 3">
    <name type="scientific">Effrenium voratum</name>
    <dbReference type="NCBI Taxonomy" id="2562239"/>
    <lineage>
        <taxon>Eukaryota</taxon>
        <taxon>Sar</taxon>
        <taxon>Alveolata</taxon>
        <taxon>Dinophyceae</taxon>
        <taxon>Suessiales</taxon>
        <taxon>Symbiodiniaceae</taxon>
        <taxon>Effrenium</taxon>
    </lineage>
</organism>
<evidence type="ECO:0000256" key="1">
    <source>
        <dbReference type="SAM" id="MobiDB-lite"/>
    </source>
</evidence>
<sequence length="228" mass="25315">MSKIVEGTQMQKQLLGRKDGEAMMSNLSDSSMELTDKEANARERTAKFSADRDRYHPEEDRPADDDMPTLAFSGTAQETADNIVAMATKDYVEEVELSELQVTQMPSVPAEAVLTLELGGRVLAESRAHCQQGHARFQERMALQIQGGGSEGQSCMLRVSAKGTRSSPPNCPEEFSAEVAFTTKDIMRRVHSKHGQQYFHYRMLPKDSSASASLRPSLSMRLREVTGR</sequence>
<name>A0AA36IBC4_9DINO</name>
<reference evidence="2" key="1">
    <citation type="submission" date="2023-08" db="EMBL/GenBank/DDBJ databases">
        <authorList>
            <person name="Chen Y."/>
            <person name="Shah S."/>
            <person name="Dougan E. K."/>
            <person name="Thang M."/>
            <person name="Chan C."/>
        </authorList>
    </citation>
    <scope>NUCLEOTIDE SEQUENCE</scope>
</reference>
<comment type="caution">
    <text evidence="2">The sequence shown here is derived from an EMBL/GenBank/DDBJ whole genome shotgun (WGS) entry which is preliminary data.</text>
</comment>
<accession>A0AA36IBC4</accession>
<keyword evidence="3" id="KW-1185">Reference proteome</keyword>
<dbReference type="Proteomes" id="UP001178507">
    <property type="component" value="Unassembled WGS sequence"/>
</dbReference>
<dbReference type="AlphaFoldDB" id="A0AA36IBC4"/>
<gene>
    <name evidence="2" type="ORF">EVOR1521_LOCUS10713</name>
</gene>
<evidence type="ECO:0000313" key="2">
    <source>
        <dbReference type="EMBL" id="CAJ1383636.1"/>
    </source>
</evidence>
<dbReference type="EMBL" id="CAUJNA010001035">
    <property type="protein sequence ID" value="CAJ1383636.1"/>
    <property type="molecule type" value="Genomic_DNA"/>
</dbReference>
<feature type="region of interest" description="Disordered" evidence="1">
    <location>
        <begin position="1"/>
        <end position="69"/>
    </location>
</feature>